<accession>A0AAN8Z284</accession>
<evidence type="ECO:0000256" key="4">
    <source>
        <dbReference type="ARBA" id="ARBA00022679"/>
    </source>
</evidence>
<dbReference type="GO" id="GO:0009102">
    <property type="term" value="P:biotin biosynthetic process"/>
    <property type="evidence" value="ECO:0007669"/>
    <property type="project" value="TreeGrafter"/>
</dbReference>
<gene>
    <name evidence="7" type="ORF">RJ641_016455</name>
</gene>
<evidence type="ECO:0000256" key="2">
    <source>
        <dbReference type="ARBA" id="ARBA00008954"/>
    </source>
</evidence>
<dbReference type="FunFam" id="3.90.1150.10:FF:000280">
    <property type="entry name" value="Class III aminotransferase"/>
    <property type="match status" value="1"/>
</dbReference>
<dbReference type="FunFam" id="3.40.640.10:FF:000014">
    <property type="entry name" value="Adenosylmethionine-8-amino-7-oxononanoate aminotransferase, probable"/>
    <property type="match status" value="1"/>
</dbReference>
<name>A0AAN8Z284_9MAGN</name>
<protein>
    <submittedName>
        <fullName evidence="7">Aminotransferase class-III</fullName>
    </submittedName>
</protein>
<dbReference type="InterPro" id="IPR005814">
    <property type="entry name" value="Aminotrans_3"/>
</dbReference>
<dbReference type="GO" id="GO:0009448">
    <property type="term" value="P:gamma-aminobutyric acid metabolic process"/>
    <property type="evidence" value="ECO:0007669"/>
    <property type="project" value="TreeGrafter"/>
</dbReference>
<proteinExistence type="inferred from homology"/>
<dbReference type="PROSITE" id="PS00600">
    <property type="entry name" value="AA_TRANSFER_CLASS_3"/>
    <property type="match status" value="1"/>
</dbReference>
<reference evidence="7 8" key="1">
    <citation type="submission" date="2023-12" db="EMBL/GenBank/DDBJ databases">
        <title>A high-quality genome assembly for Dillenia turbinata (Dilleniales).</title>
        <authorList>
            <person name="Chanderbali A."/>
        </authorList>
    </citation>
    <scope>NUCLEOTIDE SEQUENCE [LARGE SCALE GENOMIC DNA]</scope>
    <source>
        <strain evidence="7">LSX21</strain>
        <tissue evidence="7">Leaf</tissue>
    </source>
</reference>
<dbReference type="InterPro" id="IPR015422">
    <property type="entry name" value="PyrdxlP-dep_Trfase_small"/>
</dbReference>
<dbReference type="GO" id="GO:0004015">
    <property type="term" value="F:adenosylmethionine-8-amino-7-oxononanoate transaminase activity"/>
    <property type="evidence" value="ECO:0007669"/>
    <property type="project" value="TreeGrafter"/>
</dbReference>
<dbReference type="SUPFAM" id="SSF53383">
    <property type="entry name" value="PLP-dependent transferases"/>
    <property type="match status" value="1"/>
</dbReference>
<evidence type="ECO:0000313" key="8">
    <source>
        <dbReference type="Proteomes" id="UP001370490"/>
    </source>
</evidence>
<dbReference type="InterPro" id="IPR015424">
    <property type="entry name" value="PyrdxlP-dep_Trfase"/>
</dbReference>
<dbReference type="InterPro" id="IPR049704">
    <property type="entry name" value="Aminotrans_3_PPA_site"/>
</dbReference>
<dbReference type="Proteomes" id="UP001370490">
    <property type="component" value="Unassembled WGS sequence"/>
</dbReference>
<dbReference type="PANTHER" id="PTHR42684">
    <property type="entry name" value="ADENOSYLMETHIONINE-8-AMINO-7-OXONONANOATE AMINOTRANSFERASE"/>
    <property type="match status" value="1"/>
</dbReference>
<evidence type="ECO:0000256" key="6">
    <source>
        <dbReference type="RuleBase" id="RU003560"/>
    </source>
</evidence>
<dbReference type="AlphaFoldDB" id="A0AAN8Z284"/>
<evidence type="ECO:0000313" key="7">
    <source>
        <dbReference type="EMBL" id="KAK6918033.1"/>
    </source>
</evidence>
<dbReference type="EMBL" id="JBAMMX010000022">
    <property type="protein sequence ID" value="KAK6918033.1"/>
    <property type="molecule type" value="Genomic_DNA"/>
</dbReference>
<keyword evidence="3 7" id="KW-0032">Aminotransferase</keyword>
<dbReference type="PANTHER" id="PTHR42684:SF3">
    <property type="entry name" value="ADENOSYLMETHIONINE-8-AMINO-7-OXONONANOATE AMINOTRANSFERASE"/>
    <property type="match status" value="1"/>
</dbReference>
<sequence length="466" mass="51453">MVIKNLLRSAFRTQVDSYINHAVASKHLHKHPSQTSVLARWSSSQASPRKEDSSEGFKGHDMLAPFTAGWQATDLNPLVIERSEGSYVYDIHGKKYLDTLAGLWCTALGGSERRLVAAATAQLNTLPFYHSFWNRTTKPSLVLAKELLELFTARKMGKAFFTNSGSEANDTQVKLVWYYNNALGRPAKKKFIARAKSYHGSTLIAASLSGLPALHQKFDLPAPFVLHTDCPHYWRYHLPGETEEEFSTRLANNLENLILKEGPETIAAFIAEPVMGAGGVQAVVKKYDILFIADEVICAFGRLGTMFGSDKYNIKPDLVSVAKALSSAYMPIGAVLVSPEVADVIHSQSNKLGSFSHGFTYSGHPVSCAVALEALKIYKERNIVEKVNSISPKFQDGLKAFADRIGAYFGAQCEKHGMLVRVAGDNIMMSPPFIMSLEEIDELVSIYAKALKATEERVEELKSQQK</sequence>
<comment type="caution">
    <text evidence="7">The sequence shown here is derived from an EMBL/GenBank/DDBJ whole genome shotgun (WGS) entry which is preliminary data.</text>
</comment>
<evidence type="ECO:0000256" key="3">
    <source>
        <dbReference type="ARBA" id="ARBA00022576"/>
    </source>
</evidence>
<comment type="subcellular location">
    <subcellularLocation>
        <location evidence="1">Mitochondrion</location>
    </subcellularLocation>
</comment>
<dbReference type="Gene3D" id="3.40.640.10">
    <property type="entry name" value="Type I PLP-dependent aspartate aminotransferase-like (Major domain)"/>
    <property type="match status" value="1"/>
</dbReference>
<organism evidence="7 8">
    <name type="scientific">Dillenia turbinata</name>
    <dbReference type="NCBI Taxonomy" id="194707"/>
    <lineage>
        <taxon>Eukaryota</taxon>
        <taxon>Viridiplantae</taxon>
        <taxon>Streptophyta</taxon>
        <taxon>Embryophyta</taxon>
        <taxon>Tracheophyta</taxon>
        <taxon>Spermatophyta</taxon>
        <taxon>Magnoliopsida</taxon>
        <taxon>eudicotyledons</taxon>
        <taxon>Gunneridae</taxon>
        <taxon>Pentapetalae</taxon>
        <taxon>Dilleniales</taxon>
        <taxon>Dilleniaceae</taxon>
        <taxon>Dillenia</taxon>
    </lineage>
</organism>
<keyword evidence="5 6" id="KW-0663">Pyridoxal phosphate</keyword>
<dbReference type="Pfam" id="PF00202">
    <property type="entry name" value="Aminotran_3"/>
    <property type="match status" value="1"/>
</dbReference>
<dbReference type="GO" id="GO:0005739">
    <property type="term" value="C:mitochondrion"/>
    <property type="evidence" value="ECO:0007669"/>
    <property type="project" value="UniProtKB-SubCell"/>
</dbReference>
<keyword evidence="8" id="KW-1185">Reference proteome</keyword>
<evidence type="ECO:0000256" key="5">
    <source>
        <dbReference type="ARBA" id="ARBA00022898"/>
    </source>
</evidence>
<comment type="similarity">
    <text evidence="2 6">Belongs to the class-III pyridoxal-phosphate-dependent aminotransferase family.</text>
</comment>
<dbReference type="InterPro" id="IPR015421">
    <property type="entry name" value="PyrdxlP-dep_Trfase_major"/>
</dbReference>
<keyword evidence="4" id="KW-0808">Transferase</keyword>
<evidence type="ECO:0000256" key="1">
    <source>
        <dbReference type="ARBA" id="ARBA00004173"/>
    </source>
</evidence>
<dbReference type="Gene3D" id="3.90.1150.10">
    <property type="entry name" value="Aspartate Aminotransferase, domain 1"/>
    <property type="match status" value="2"/>
</dbReference>
<dbReference type="CDD" id="cd00610">
    <property type="entry name" value="OAT_like"/>
    <property type="match status" value="1"/>
</dbReference>
<dbReference type="GO" id="GO:0030170">
    <property type="term" value="F:pyridoxal phosphate binding"/>
    <property type="evidence" value="ECO:0007669"/>
    <property type="project" value="InterPro"/>
</dbReference>